<dbReference type="Proteomes" id="UP001328107">
    <property type="component" value="Unassembled WGS sequence"/>
</dbReference>
<feature type="chain" id="PRO_5042879727" evidence="1">
    <location>
        <begin position="27"/>
        <end position="152"/>
    </location>
</feature>
<reference evidence="3" key="1">
    <citation type="submission" date="2022-10" db="EMBL/GenBank/DDBJ databases">
        <title>Genome assembly of Pristionchus species.</title>
        <authorList>
            <person name="Yoshida K."/>
            <person name="Sommer R.J."/>
        </authorList>
    </citation>
    <scope>NUCLEOTIDE SEQUENCE [LARGE SCALE GENOMIC DNA]</scope>
    <source>
        <strain evidence="3">RS5460</strain>
    </source>
</reference>
<sequence length="152" mass="17017">TVMASAYFFLLICATLVLVHLATSRAIPVSPTKVGSGEETYYDPPEPINPMGRMMQKAYNLSIPMDAIIACELRNAAACPSPSADGTHRCVNIGDICDHRPQCPGEEDETPVICFFHEMRLREITRLRNYAIALFRIPPNIPRRNSQRIHGY</sequence>
<dbReference type="PANTHER" id="PTHR21105:SF0">
    <property type="entry name" value="GH16255P"/>
    <property type="match status" value="1"/>
</dbReference>
<comment type="caution">
    <text evidence="2">The sequence shown here is derived from an EMBL/GenBank/DDBJ whole genome shotgun (WGS) entry which is preliminary data.</text>
</comment>
<proteinExistence type="predicted"/>
<keyword evidence="1" id="KW-0732">Signal</keyword>
<name>A0AAN5IEC8_9BILA</name>
<dbReference type="GO" id="GO:0030297">
    <property type="term" value="F:transmembrane receptor protein tyrosine kinase activator activity"/>
    <property type="evidence" value="ECO:0007669"/>
    <property type="project" value="TreeGrafter"/>
</dbReference>
<dbReference type="EMBL" id="BTRK01000006">
    <property type="protein sequence ID" value="GMR61454.1"/>
    <property type="molecule type" value="Genomic_DNA"/>
</dbReference>
<feature type="non-terminal residue" evidence="2">
    <location>
        <position position="1"/>
    </location>
</feature>
<dbReference type="GO" id="GO:0043410">
    <property type="term" value="P:positive regulation of MAPK cascade"/>
    <property type="evidence" value="ECO:0007669"/>
    <property type="project" value="TreeGrafter"/>
</dbReference>
<feature type="signal peptide" evidence="1">
    <location>
        <begin position="1"/>
        <end position="26"/>
    </location>
</feature>
<protein>
    <submittedName>
        <fullName evidence="2">Uncharacterized protein</fullName>
    </submittedName>
</protein>
<dbReference type="AlphaFoldDB" id="A0AAN5IEC8"/>
<evidence type="ECO:0000313" key="3">
    <source>
        <dbReference type="Proteomes" id="UP001328107"/>
    </source>
</evidence>
<accession>A0AAN5IEC8</accession>
<evidence type="ECO:0000313" key="2">
    <source>
        <dbReference type="EMBL" id="GMR61454.1"/>
    </source>
</evidence>
<dbReference type="GO" id="GO:0043195">
    <property type="term" value="C:terminal bouton"/>
    <property type="evidence" value="ECO:0007669"/>
    <property type="project" value="TreeGrafter"/>
</dbReference>
<dbReference type="PANTHER" id="PTHR21105">
    <property type="entry name" value="GH16255P"/>
    <property type="match status" value="1"/>
</dbReference>
<keyword evidence="3" id="KW-1185">Reference proteome</keyword>
<gene>
    <name evidence="2" type="ORF">PMAYCL1PPCAC_31649</name>
</gene>
<evidence type="ECO:0000256" key="1">
    <source>
        <dbReference type="SAM" id="SignalP"/>
    </source>
</evidence>
<organism evidence="2 3">
    <name type="scientific">Pristionchus mayeri</name>
    <dbReference type="NCBI Taxonomy" id="1317129"/>
    <lineage>
        <taxon>Eukaryota</taxon>
        <taxon>Metazoa</taxon>
        <taxon>Ecdysozoa</taxon>
        <taxon>Nematoda</taxon>
        <taxon>Chromadorea</taxon>
        <taxon>Rhabditida</taxon>
        <taxon>Rhabditina</taxon>
        <taxon>Diplogasteromorpha</taxon>
        <taxon>Diplogasteroidea</taxon>
        <taxon>Neodiplogasteridae</taxon>
        <taxon>Pristionchus</taxon>
    </lineage>
</organism>